<feature type="non-terminal residue" evidence="1">
    <location>
        <position position="1"/>
    </location>
</feature>
<dbReference type="AlphaFoldDB" id="A0A9N9J1H3"/>
<accession>A0A9N9J1H3</accession>
<evidence type="ECO:0000313" key="2">
    <source>
        <dbReference type="Proteomes" id="UP000789508"/>
    </source>
</evidence>
<gene>
    <name evidence="1" type="ORF">ALEPTO_LOCUS13687</name>
</gene>
<organism evidence="1 2">
    <name type="scientific">Ambispora leptoticha</name>
    <dbReference type="NCBI Taxonomy" id="144679"/>
    <lineage>
        <taxon>Eukaryota</taxon>
        <taxon>Fungi</taxon>
        <taxon>Fungi incertae sedis</taxon>
        <taxon>Mucoromycota</taxon>
        <taxon>Glomeromycotina</taxon>
        <taxon>Glomeromycetes</taxon>
        <taxon>Archaeosporales</taxon>
        <taxon>Ambisporaceae</taxon>
        <taxon>Ambispora</taxon>
    </lineage>
</organism>
<sequence length="51" mass="5821">NSFLESLRDNRDAVTHLSHRTLTNCMLQLEAKDNALSQVFVQQGSIFDSNR</sequence>
<name>A0A9N9J1H3_9GLOM</name>
<protein>
    <submittedName>
        <fullName evidence="1">3466_t:CDS:1</fullName>
    </submittedName>
</protein>
<comment type="caution">
    <text evidence="1">The sequence shown here is derived from an EMBL/GenBank/DDBJ whole genome shotgun (WGS) entry which is preliminary data.</text>
</comment>
<proteinExistence type="predicted"/>
<evidence type="ECO:0000313" key="1">
    <source>
        <dbReference type="EMBL" id="CAG8761379.1"/>
    </source>
</evidence>
<reference evidence="1" key="1">
    <citation type="submission" date="2021-06" db="EMBL/GenBank/DDBJ databases">
        <authorList>
            <person name="Kallberg Y."/>
            <person name="Tangrot J."/>
            <person name="Rosling A."/>
        </authorList>
    </citation>
    <scope>NUCLEOTIDE SEQUENCE</scope>
    <source>
        <strain evidence="1">FL130A</strain>
    </source>
</reference>
<keyword evidence="2" id="KW-1185">Reference proteome</keyword>
<dbReference type="EMBL" id="CAJVPS010046539">
    <property type="protein sequence ID" value="CAG8761379.1"/>
    <property type="molecule type" value="Genomic_DNA"/>
</dbReference>
<dbReference type="Proteomes" id="UP000789508">
    <property type="component" value="Unassembled WGS sequence"/>
</dbReference>